<feature type="domain" description="Glucose/Sorbosone dehydrogenase" evidence="2">
    <location>
        <begin position="96"/>
        <end position="416"/>
    </location>
</feature>
<proteinExistence type="predicted"/>
<dbReference type="Gene3D" id="2.120.10.30">
    <property type="entry name" value="TolB, C-terminal domain"/>
    <property type="match status" value="1"/>
</dbReference>
<dbReference type="Pfam" id="PF07995">
    <property type="entry name" value="GSDH"/>
    <property type="match status" value="1"/>
</dbReference>
<evidence type="ECO:0000256" key="1">
    <source>
        <dbReference type="SAM" id="SignalP"/>
    </source>
</evidence>
<feature type="signal peptide" evidence="1">
    <location>
        <begin position="1"/>
        <end position="20"/>
    </location>
</feature>
<dbReference type="InterPro" id="IPR012938">
    <property type="entry name" value="Glc/Sorbosone_DH"/>
</dbReference>
<accession>A0A0J8GVN5</accession>
<dbReference type="InterPro" id="IPR011041">
    <property type="entry name" value="Quinoprot_gluc/sorb_DH_b-prop"/>
</dbReference>
<dbReference type="EMBL" id="LAZL01000002">
    <property type="protein sequence ID" value="KMT66807.1"/>
    <property type="molecule type" value="Genomic_DNA"/>
</dbReference>
<dbReference type="InterPro" id="IPR011042">
    <property type="entry name" value="6-blade_b-propeller_TolB-like"/>
</dbReference>
<dbReference type="SUPFAM" id="SSF50952">
    <property type="entry name" value="Soluble quinoprotein glucose dehydrogenase"/>
    <property type="match status" value="1"/>
</dbReference>
<name>A0A0J8GVN5_9ALTE</name>
<dbReference type="STRING" id="1513271.XM47_01425"/>
<dbReference type="Proteomes" id="UP000037600">
    <property type="component" value="Unassembled WGS sequence"/>
</dbReference>
<sequence>MNIKQTYSSLLLIGSLTLIACNDTKIEISNHDSEQPDPPVEVPPQNPAIEHAVRLNNDSCVPPAAVVTTGSPTKTKAFPNLPAIPNVLAMVQPQNDNSYWLLLNRSGKVFHIENNYNVTQFNQVLDIGSKVSTNGEMGMTGIAFHPNFGQAENRVFILYNDINNQGRSTLSSFNFDTTNWQINANSEKVILTLDQPIPFHNGGDIAFGNDGMLYASFGDSEMDFHSQNLHNLYGSLIRIDVDTYPYTIPNDNPFNTGQAICQHFEDTRTSDCPEVFAYGFRNPWRFSIDSQTGIPWVGDVGDSRYEEIDRIISGGNYGWPIMEGAHCIQANCDQSAYQLPISDYGRDSGVSVVGGYVYRGTESPSLFGQYIFGDIYSGNFWQVAADALVGTDESSLISSHGIAAMAQGNNGEVYQLQFFSDDETETGINVYKISGGGGVNATMPDKLSDTGCFDPINKSSAQGVFEYSINNSLWSDGALKQRAFAIPNNTKIDVQLDGDFLFPENSILIKHFLDGDTFLETRLLVNHSTGWQGYSYEWNSEQTEANLLSSGKTTKRDGFTHTFPSQNQCGSCHTNAANFSLGVEVSQLNKQDPNINANQVDYLTSAGYFSQPIWSSESDKLFALDDSSVSLEDRAKSYLHSNCSGCHRPGTTNRSTMDLRMSTPLNNMNVCESDPILTNLGDDSAKLIKLGDADSSVLLMRMKSNDQNLTMPPIARLKEDTAATQLISEWINTLQTCD</sequence>
<dbReference type="SUPFAM" id="SSF48695">
    <property type="entry name" value="Multiheme cytochromes"/>
    <property type="match status" value="1"/>
</dbReference>
<feature type="chain" id="PRO_5005298599" description="Glucose/Sorbosone dehydrogenase domain-containing protein" evidence="1">
    <location>
        <begin position="21"/>
        <end position="738"/>
    </location>
</feature>
<dbReference type="AlphaFoldDB" id="A0A0J8GVN5"/>
<reference evidence="3 4" key="1">
    <citation type="submission" date="2015-04" db="EMBL/GenBank/DDBJ databases">
        <title>Draft Genome Sequence of the Novel Agar-Digesting Marine Bacterium Q1.</title>
        <authorList>
            <person name="Li Y."/>
            <person name="Li D."/>
            <person name="Chen G."/>
            <person name="Du Z."/>
        </authorList>
    </citation>
    <scope>NUCLEOTIDE SEQUENCE [LARGE SCALE GENOMIC DNA]</scope>
    <source>
        <strain evidence="3 4">Q1</strain>
    </source>
</reference>
<keyword evidence="4" id="KW-1185">Reference proteome</keyword>
<protein>
    <recommendedName>
        <fullName evidence="2">Glucose/Sorbosone dehydrogenase domain-containing protein</fullName>
    </recommendedName>
</protein>
<keyword evidence="1" id="KW-0732">Signal</keyword>
<dbReference type="PANTHER" id="PTHR19328">
    <property type="entry name" value="HEDGEHOG-INTERACTING PROTEIN"/>
    <property type="match status" value="1"/>
</dbReference>
<evidence type="ECO:0000259" key="2">
    <source>
        <dbReference type="Pfam" id="PF07995"/>
    </source>
</evidence>
<evidence type="ECO:0000313" key="4">
    <source>
        <dbReference type="Proteomes" id="UP000037600"/>
    </source>
</evidence>
<dbReference type="PATRIC" id="fig|1513271.3.peg.300"/>
<comment type="caution">
    <text evidence="3">The sequence shown here is derived from an EMBL/GenBank/DDBJ whole genome shotgun (WGS) entry which is preliminary data.</text>
</comment>
<dbReference type="PROSITE" id="PS51257">
    <property type="entry name" value="PROKAR_LIPOPROTEIN"/>
    <property type="match status" value="1"/>
</dbReference>
<gene>
    <name evidence="3" type="ORF">XM47_01425</name>
</gene>
<dbReference type="InterPro" id="IPR036280">
    <property type="entry name" value="Multihaem_cyt_sf"/>
</dbReference>
<dbReference type="OrthoDB" id="338827at2"/>
<evidence type="ECO:0000313" key="3">
    <source>
        <dbReference type="EMBL" id="KMT66807.1"/>
    </source>
</evidence>
<dbReference type="PANTHER" id="PTHR19328:SF75">
    <property type="entry name" value="ALDOSE SUGAR DEHYDROGENASE YLII"/>
    <property type="match status" value="1"/>
</dbReference>
<dbReference type="RefSeq" id="WP_048688543.1">
    <property type="nucleotide sequence ID" value="NZ_KQ130482.1"/>
</dbReference>
<organism evidence="3 4">
    <name type="scientific">Catenovulum maritimum</name>
    <dbReference type="NCBI Taxonomy" id="1513271"/>
    <lineage>
        <taxon>Bacteria</taxon>
        <taxon>Pseudomonadati</taxon>
        <taxon>Pseudomonadota</taxon>
        <taxon>Gammaproteobacteria</taxon>
        <taxon>Alteromonadales</taxon>
        <taxon>Alteromonadaceae</taxon>
        <taxon>Catenovulum</taxon>
    </lineage>
</organism>